<dbReference type="HOGENOM" id="CLU_3046525_0_0_10"/>
<name>D1PXF9_9BACT</name>
<gene>
    <name evidence="1" type="ORF">HMPREF0645_1644</name>
</gene>
<comment type="caution">
    <text evidence="1">The sequence shown here is derived from an EMBL/GenBank/DDBJ whole genome shotgun (WGS) entry which is preliminary data.</text>
</comment>
<reference evidence="1 2" key="1">
    <citation type="submission" date="2009-10" db="EMBL/GenBank/DDBJ databases">
        <authorList>
            <person name="Qin X."/>
            <person name="Bachman B."/>
            <person name="Battles P."/>
            <person name="Bell A."/>
            <person name="Bess C."/>
            <person name="Bickham C."/>
            <person name="Chaboub L."/>
            <person name="Chen D."/>
            <person name="Coyle M."/>
            <person name="Deiros D.R."/>
            <person name="Dinh H."/>
            <person name="Forbes L."/>
            <person name="Fowler G."/>
            <person name="Francisco L."/>
            <person name="Fu Q."/>
            <person name="Gubbala S."/>
            <person name="Hale W."/>
            <person name="Han Y."/>
            <person name="Hemphill L."/>
            <person name="Highlander S.K."/>
            <person name="Hirani K."/>
            <person name="Hogues M."/>
            <person name="Jackson L."/>
            <person name="Jakkamsetti A."/>
            <person name="Javaid M."/>
            <person name="Jiang H."/>
            <person name="Korchina V."/>
            <person name="Kovar C."/>
            <person name="Lara F."/>
            <person name="Lee S."/>
            <person name="Mata R."/>
            <person name="Mathew T."/>
            <person name="Moen C."/>
            <person name="Morales K."/>
            <person name="Munidasa M."/>
            <person name="Nazareth L."/>
            <person name="Ngo R."/>
            <person name="Nguyen L."/>
            <person name="Okwuonu G."/>
            <person name="Ongeri F."/>
            <person name="Patil S."/>
            <person name="Petrosino J."/>
            <person name="Pham C."/>
            <person name="Pham P."/>
            <person name="Pu L.-L."/>
            <person name="Puazo M."/>
            <person name="Raj R."/>
            <person name="Reid J."/>
            <person name="Rouhana J."/>
            <person name="Saada N."/>
            <person name="Shang Y."/>
            <person name="Simmons D."/>
            <person name="Thornton R."/>
            <person name="Warren J."/>
            <person name="Weissenberger G."/>
            <person name="Zhang J."/>
            <person name="Zhang L."/>
            <person name="Zhou C."/>
            <person name="Zhu D."/>
            <person name="Muzny D."/>
            <person name="Worley K."/>
            <person name="Gibbs R."/>
        </authorList>
    </citation>
    <scope>NUCLEOTIDE SEQUENCE [LARGE SCALE GENOMIC DNA]</scope>
    <source>
        <strain evidence="1 2">DSM 17361</strain>
    </source>
</reference>
<dbReference type="EMBL" id="ACKS01000070">
    <property type="protein sequence ID" value="EFA43926.1"/>
    <property type="molecule type" value="Genomic_DNA"/>
</dbReference>
<proteinExistence type="predicted"/>
<organism evidence="1 2">
    <name type="scientific">Hallella bergensis DSM 17361</name>
    <dbReference type="NCBI Taxonomy" id="585502"/>
    <lineage>
        <taxon>Bacteria</taxon>
        <taxon>Pseudomonadati</taxon>
        <taxon>Bacteroidota</taxon>
        <taxon>Bacteroidia</taxon>
        <taxon>Bacteroidales</taxon>
        <taxon>Prevotellaceae</taxon>
        <taxon>Hallella</taxon>
    </lineage>
</organism>
<dbReference type="Proteomes" id="UP000003160">
    <property type="component" value="Unassembled WGS sequence"/>
</dbReference>
<evidence type="ECO:0000313" key="1">
    <source>
        <dbReference type="EMBL" id="EFA43926.1"/>
    </source>
</evidence>
<accession>D1PXF9</accession>
<evidence type="ECO:0000313" key="2">
    <source>
        <dbReference type="Proteomes" id="UP000003160"/>
    </source>
</evidence>
<dbReference type="AlphaFoldDB" id="D1PXF9"/>
<sequence length="54" mass="6552">MYYIRAKVSNFPYSCKERLYKTLFFRETLHIKNKNCNFAPHFHFGKMISSVMVN</sequence>
<protein>
    <submittedName>
        <fullName evidence="1">Uncharacterized protein</fullName>
    </submittedName>
</protein>
<keyword evidence="2" id="KW-1185">Reference proteome</keyword>